<gene>
    <name evidence="1" type="ORF">Hamer_G003787</name>
</gene>
<dbReference type="Proteomes" id="UP000747542">
    <property type="component" value="Unassembled WGS sequence"/>
</dbReference>
<dbReference type="AlphaFoldDB" id="A0A8J5TLA3"/>
<reference evidence="1" key="1">
    <citation type="journal article" date="2021" name="Sci. Adv.">
        <title>The American lobster genome reveals insights on longevity, neural, and immune adaptations.</title>
        <authorList>
            <person name="Polinski J.M."/>
            <person name="Zimin A.V."/>
            <person name="Clark K.F."/>
            <person name="Kohn A.B."/>
            <person name="Sadowski N."/>
            <person name="Timp W."/>
            <person name="Ptitsyn A."/>
            <person name="Khanna P."/>
            <person name="Romanova D.Y."/>
            <person name="Williams P."/>
            <person name="Greenwood S.J."/>
            <person name="Moroz L.L."/>
            <person name="Walt D.R."/>
            <person name="Bodnar A.G."/>
        </authorList>
    </citation>
    <scope>NUCLEOTIDE SEQUENCE</scope>
    <source>
        <strain evidence="1">GMGI-L3</strain>
    </source>
</reference>
<evidence type="ECO:0000313" key="2">
    <source>
        <dbReference type="Proteomes" id="UP000747542"/>
    </source>
</evidence>
<protein>
    <submittedName>
        <fullName evidence="1">Uncharacterized protein</fullName>
    </submittedName>
</protein>
<accession>A0A8J5TLA3</accession>
<evidence type="ECO:0000313" key="1">
    <source>
        <dbReference type="EMBL" id="KAG7178034.1"/>
    </source>
</evidence>
<name>A0A8J5TLA3_HOMAM</name>
<dbReference type="EMBL" id="JAHLQT010000697">
    <property type="protein sequence ID" value="KAG7178034.1"/>
    <property type="molecule type" value="Genomic_DNA"/>
</dbReference>
<organism evidence="1 2">
    <name type="scientific">Homarus americanus</name>
    <name type="common">American lobster</name>
    <dbReference type="NCBI Taxonomy" id="6706"/>
    <lineage>
        <taxon>Eukaryota</taxon>
        <taxon>Metazoa</taxon>
        <taxon>Ecdysozoa</taxon>
        <taxon>Arthropoda</taxon>
        <taxon>Crustacea</taxon>
        <taxon>Multicrustacea</taxon>
        <taxon>Malacostraca</taxon>
        <taxon>Eumalacostraca</taxon>
        <taxon>Eucarida</taxon>
        <taxon>Decapoda</taxon>
        <taxon>Pleocyemata</taxon>
        <taxon>Astacidea</taxon>
        <taxon>Nephropoidea</taxon>
        <taxon>Nephropidae</taxon>
        <taxon>Homarus</taxon>
    </lineage>
</organism>
<sequence>MHPTIPPSFGQSDTPKEEVKKFYGYWNNYSTKAYVLASGTRDWILTPNVTPDSNKSLNALKRDRKRFNNEVRSLVNFVKTKDQRLNRK</sequence>
<comment type="caution">
    <text evidence="1">The sequence shown here is derived from an EMBL/GenBank/DDBJ whole genome shotgun (WGS) entry which is preliminary data.</text>
</comment>
<proteinExistence type="predicted"/>
<keyword evidence="2" id="KW-1185">Reference proteome</keyword>